<accession>A0ABR9SDG2</accession>
<dbReference type="RefSeq" id="WP_193779465.1">
    <property type="nucleotide sequence ID" value="NZ_JADDOJ010000013.1"/>
</dbReference>
<dbReference type="InterPro" id="IPR039420">
    <property type="entry name" value="WalR-like"/>
</dbReference>
<dbReference type="PROSITE" id="PS50110">
    <property type="entry name" value="RESPONSE_REGULATORY"/>
    <property type="match status" value="1"/>
</dbReference>
<dbReference type="Pfam" id="PF00486">
    <property type="entry name" value="Trans_reg_C"/>
    <property type="match status" value="1"/>
</dbReference>
<dbReference type="InterPro" id="IPR036388">
    <property type="entry name" value="WH-like_DNA-bd_sf"/>
</dbReference>
<feature type="modified residue" description="4-aspartylphosphate" evidence="2">
    <location>
        <position position="60"/>
    </location>
</feature>
<evidence type="ECO:0000259" key="5">
    <source>
        <dbReference type="PROSITE" id="PS51755"/>
    </source>
</evidence>
<dbReference type="InterPro" id="IPR011006">
    <property type="entry name" value="CheY-like_superfamily"/>
</dbReference>
<dbReference type="SUPFAM" id="SSF52172">
    <property type="entry name" value="CheY-like"/>
    <property type="match status" value="1"/>
</dbReference>
<keyword evidence="1 3" id="KW-0238">DNA-binding</keyword>
<dbReference type="PANTHER" id="PTHR48111:SF59">
    <property type="entry name" value="TRANSCRIPTIONAL REGULATORY PROTEIN BAER"/>
    <property type="match status" value="1"/>
</dbReference>
<comment type="caution">
    <text evidence="6">The sequence shown here is derived from an EMBL/GenBank/DDBJ whole genome shotgun (WGS) entry which is preliminary data.</text>
</comment>
<name>A0ABR9SDG2_9BURK</name>
<dbReference type="EMBL" id="JADDOJ010000013">
    <property type="protein sequence ID" value="MBE7939919.1"/>
    <property type="molecule type" value="Genomic_DNA"/>
</dbReference>
<evidence type="ECO:0000256" key="2">
    <source>
        <dbReference type="PROSITE-ProRule" id="PRU00169"/>
    </source>
</evidence>
<sequence length="235" mass="26171">MAEPAAAAPRHILIVEDDTRLATLLSRFLCEHGFTADIVGNGLQVEPEVRRAEPALVLLDLLMPGMDGIEVCQQLRRFSSVPIIVLSARTEEIDRLLALEMGADDFVAKPYSPRELLARIKALLRRVEGRLGTPTATHGFRIDEAAQRIAWEDSWLPLTPAEYRLLRKLISRPGQVFRRADLNESEEGQAGDRVVDSHVKNLRRKIAQVRPQGSAIVSVYGLGYRFDPQSAQDAS</sequence>
<dbReference type="Proteomes" id="UP000715965">
    <property type="component" value="Unassembled WGS sequence"/>
</dbReference>
<dbReference type="InterPro" id="IPR001789">
    <property type="entry name" value="Sig_transdc_resp-reg_receiver"/>
</dbReference>
<dbReference type="SUPFAM" id="SSF46894">
    <property type="entry name" value="C-terminal effector domain of the bipartite response regulators"/>
    <property type="match status" value="1"/>
</dbReference>
<dbReference type="SMART" id="SM00862">
    <property type="entry name" value="Trans_reg_C"/>
    <property type="match status" value="1"/>
</dbReference>
<dbReference type="CDD" id="cd00383">
    <property type="entry name" value="trans_reg_C"/>
    <property type="match status" value="1"/>
</dbReference>
<dbReference type="InterPro" id="IPR001867">
    <property type="entry name" value="OmpR/PhoB-type_DNA-bd"/>
</dbReference>
<dbReference type="SMART" id="SM00448">
    <property type="entry name" value="REC"/>
    <property type="match status" value="1"/>
</dbReference>
<dbReference type="PANTHER" id="PTHR48111">
    <property type="entry name" value="REGULATOR OF RPOS"/>
    <property type="match status" value="1"/>
</dbReference>
<dbReference type="Gene3D" id="1.10.10.10">
    <property type="entry name" value="Winged helix-like DNA-binding domain superfamily/Winged helix DNA-binding domain"/>
    <property type="match status" value="1"/>
</dbReference>
<dbReference type="Gene3D" id="6.10.250.690">
    <property type="match status" value="1"/>
</dbReference>
<evidence type="ECO:0000256" key="3">
    <source>
        <dbReference type="PROSITE-ProRule" id="PRU01091"/>
    </source>
</evidence>
<evidence type="ECO:0000313" key="6">
    <source>
        <dbReference type="EMBL" id="MBE7939919.1"/>
    </source>
</evidence>
<dbReference type="Pfam" id="PF00072">
    <property type="entry name" value="Response_reg"/>
    <property type="match status" value="1"/>
</dbReference>
<organism evidence="6 7">
    <name type="scientific">Ramlibacter aquaticus</name>
    <dbReference type="NCBI Taxonomy" id="2780094"/>
    <lineage>
        <taxon>Bacteria</taxon>
        <taxon>Pseudomonadati</taxon>
        <taxon>Pseudomonadota</taxon>
        <taxon>Betaproteobacteria</taxon>
        <taxon>Burkholderiales</taxon>
        <taxon>Comamonadaceae</taxon>
        <taxon>Ramlibacter</taxon>
    </lineage>
</organism>
<evidence type="ECO:0000256" key="1">
    <source>
        <dbReference type="ARBA" id="ARBA00023125"/>
    </source>
</evidence>
<dbReference type="Gene3D" id="3.40.50.2300">
    <property type="match status" value="1"/>
</dbReference>
<protein>
    <submittedName>
        <fullName evidence="6">Response regulator</fullName>
    </submittedName>
</protein>
<proteinExistence type="predicted"/>
<dbReference type="InterPro" id="IPR016032">
    <property type="entry name" value="Sig_transdc_resp-reg_C-effctor"/>
</dbReference>
<feature type="domain" description="Response regulatory" evidence="4">
    <location>
        <begin position="11"/>
        <end position="124"/>
    </location>
</feature>
<dbReference type="PROSITE" id="PS51755">
    <property type="entry name" value="OMPR_PHOB"/>
    <property type="match status" value="1"/>
</dbReference>
<feature type="domain" description="OmpR/PhoB-type" evidence="5">
    <location>
        <begin position="132"/>
        <end position="228"/>
    </location>
</feature>
<feature type="DNA-binding region" description="OmpR/PhoB-type" evidence="3">
    <location>
        <begin position="132"/>
        <end position="228"/>
    </location>
</feature>
<evidence type="ECO:0000313" key="7">
    <source>
        <dbReference type="Proteomes" id="UP000715965"/>
    </source>
</evidence>
<evidence type="ECO:0000259" key="4">
    <source>
        <dbReference type="PROSITE" id="PS50110"/>
    </source>
</evidence>
<keyword evidence="2" id="KW-0597">Phosphoprotein</keyword>
<reference evidence="6 7" key="1">
    <citation type="submission" date="2020-10" db="EMBL/GenBank/DDBJ databases">
        <title>Draft genome of Ramlibacter aquaticus LMG 30558.</title>
        <authorList>
            <person name="Props R."/>
        </authorList>
    </citation>
    <scope>NUCLEOTIDE SEQUENCE [LARGE SCALE GENOMIC DNA]</scope>
    <source>
        <strain evidence="6 7">LMG 30558</strain>
    </source>
</reference>
<keyword evidence="7" id="KW-1185">Reference proteome</keyword>
<gene>
    <name evidence="6" type="ORF">IM725_04935</name>
</gene>